<dbReference type="AlphaFoldDB" id="A0A8I2YHE9"/>
<dbReference type="PANTHER" id="PTHR31962">
    <property type="entry name" value="SPHINGOLIPID LONG CHAIN BASE-RESPONSIVE PROTEIN PIL1"/>
    <property type="match status" value="1"/>
</dbReference>
<gene>
    <name evidence="2" type="ORF">JVT61DRAFT_9172</name>
</gene>
<feature type="region of interest" description="Disordered" evidence="1">
    <location>
        <begin position="132"/>
        <end position="156"/>
    </location>
</feature>
<feature type="compositionally biased region" description="Polar residues" evidence="1">
    <location>
        <begin position="342"/>
        <end position="353"/>
    </location>
</feature>
<dbReference type="EMBL" id="JAGFBS010000032">
    <property type="protein sequence ID" value="KAG6371812.1"/>
    <property type="molecule type" value="Genomic_DNA"/>
</dbReference>
<dbReference type="OrthoDB" id="3358861at2759"/>
<feature type="compositionally biased region" description="Low complexity" evidence="1">
    <location>
        <begin position="779"/>
        <end position="790"/>
    </location>
</feature>
<feature type="compositionally biased region" description="Polar residues" evidence="1">
    <location>
        <begin position="940"/>
        <end position="950"/>
    </location>
</feature>
<feature type="compositionally biased region" description="Low complexity" evidence="1">
    <location>
        <begin position="132"/>
        <end position="151"/>
    </location>
</feature>
<feature type="compositionally biased region" description="Pro residues" evidence="1">
    <location>
        <begin position="1039"/>
        <end position="1057"/>
    </location>
</feature>
<feature type="compositionally biased region" description="Basic and acidic residues" evidence="1">
    <location>
        <begin position="276"/>
        <end position="297"/>
    </location>
</feature>
<dbReference type="PANTHER" id="PTHR31962:SF1">
    <property type="entry name" value="SPHINGOLIPID LONG CHAIN BASE-RESPONSIVE PROTEIN PIL1"/>
    <property type="match status" value="1"/>
</dbReference>
<feature type="compositionally biased region" description="Polar residues" evidence="1">
    <location>
        <begin position="242"/>
        <end position="272"/>
    </location>
</feature>
<feature type="region of interest" description="Disordered" evidence="1">
    <location>
        <begin position="515"/>
        <end position="767"/>
    </location>
</feature>
<feature type="compositionally biased region" description="Basic and acidic residues" evidence="1">
    <location>
        <begin position="962"/>
        <end position="973"/>
    </location>
</feature>
<feature type="compositionally biased region" description="Gly residues" evidence="1">
    <location>
        <begin position="896"/>
        <end position="910"/>
    </location>
</feature>
<feature type="compositionally biased region" description="Basic residues" evidence="1">
    <location>
        <begin position="360"/>
        <end position="371"/>
    </location>
</feature>
<proteinExistence type="predicted"/>
<feature type="compositionally biased region" description="Basic and acidic residues" evidence="1">
    <location>
        <begin position="552"/>
        <end position="575"/>
    </location>
</feature>
<feature type="compositionally biased region" description="Low complexity" evidence="1">
    <location>
        <begin position="1058"/>
        <end position="1074"/>
    </location>
</feature>
<feature type="compositionally biased region" description="Polar residues" evidence="1">
    <location>
        <begin position="799"/>
        <end position="817"/>
    </location>
</feature>
<sequence>MVHRPPDSRLLANLINHEKDYTKHLTALFPLSHAALAALSAYAAASPSSHPASPAHTIAAIVDVLASADDAFQRYTQAIDTWREQLVALKVLEDDLSAILRDRDILVTRLIKASKSTRDAHRSSRLVAPLSSLGSASNSSLPSTVSLSGHSPANTNPKLAEAQAELQACEAHLAAKERELDARRITLARDGLGARCRALIDCGWVWGEIGKQGLKVLQALSGDGSGDGSNLSAPKPSLAIPSRQNANTNPTTYASDNNSSLTPSQSASQTAARSIETSHEGPSSKEHEHLQPDEKQETTTSKSQARPARASDDLTITLPPAYAISELALPTGVLAQPPSPENGDSTATPNAGTQPAPALIRKRTKRSRRPISQHIAEASHEDSDGPSSVSNRNATSSPRVPHTSFPNTSRVAANDTSSDDEQPTGPLQVVENDPFEVIRRSMLGPTARASAPDVRASASYDTSPSKIMFPASVSGHGQRGGIGMGSPSTSQASPKRQRRTSLLFFGSLRGLFRKPKERGRVGADWDDGHSSPSPSSSNLTRAKTSGGWVTRTDARVKGRSGEDSDEEAMSKEVGRRKTATATTTTTNEANVGRSTSRARLRKGRPGASNGTSVAPSHRAGVDGWITDSPGGAGAGAATASGSGAGAGAGPSRSRTRRGTMKRKKMSVAELRGNDQGHTDGEVDGAHQPLERVSSAVRGKAPEATVSRPIAEVQEKQVAAPTNPNPTADPNVSVSPGTQPRRATTTTATSSRKPSSDAALAHRRSASMSYVDAQMATAVASMSTSTGGSMSWRKPPPQIEPQSQQVSPSEAQPQSLTRSPSQAQAQPSSRTHESQPKPNARRHLSNGHTKHAQNQSLMSIVADVTRLSQDEDQALVMDKARSLDIPRAPGSVLRGQDVGGAQRGGMNGAGHGRTTSEDVGAGQAQAQAQRDIKMPLRSALRNASRTPSPSLVTVPAIVPAGQVRKEAGVEEQRGRGSGSVSPPWRDSASISSYETGRESWDGEPYLACAFSSQPPATRRAQSPVLVNHVDARPPTRSRSPSPPPFTFPPPPVDPPPVRPSNTHSHSNSVSNLNGNRASNGTGNGNDPPSSNVSTETPPVRRKSVRVSLQPTFSPTPPALHDEDGDDDGGGAGERYAPWNGREPPKTNTKTTTGDVWADSSEEDEVYKRARRLLSLVGKGRT</sequence>
<dbReference type="Proteomes" id="UP000683000">
    <property type="component" value="Unassembled WGS sequence"/>
</dbReference>
<feature type="region of interest" description="Disordered" evidence="1">
    <location>
        <begin position="223"/>
        <end position="314"/>
    </location>
</feature>
<dbReference type="GO" id="GO:0070941">
    <property type="term" value="P:eisosome assembly"/>
    <property type="evidence" value="ECO:0007669"/>
    <property type="project" value="TreeGrafter"/>
</dbReference>
<feature type="compositionally biased region" description="Polar residues" evidence="1">
    <location>
        <begin position="385"/>
        <end position="416"/>
    </location>
</feature>
<feature type="compositionally biased region" description="Basic and acidic residues" evidence="1">
    <location>
        <begin position="671"/>
        <end position="684"/>
    </location>
</feature>
<reference evidence="2" key="1">
    <citation type="submission" date="2021-03" db="EMBL/GenBank/DDBJ databases">
        <title>Evolutionary innovations through gain and loss of genes in the ectomycorrhizal Boletales.</title>
        <authorList>
            <person name="Wu G."/>
            <person name="Miyauchi S."/>
            <person name="Morin E."/>
            <person name="Yang Z.-L."/>
            <person name="Xu J."/>
            <person name="Martin F.M."/>
        </authorList>
    </citation>
    <scope>NUCLEOTIDE SEQUENCE</scope>
    <source>
        <strain evidence="2">BR01</strain>
    </source>
</reference>
<feature type="compositionally biased region" description="Low complexity" evidence="1">
    <location>
        <begin position="718"/>
        <end position="730"/>
    </location>
</feature>
<feature type="region of interest" description="Disordered" evidence="1">
    <location>
        <begin position="779"/>
        <end position="854"/>
    </location>
</feature>
<protein>
    <submittedName>
        <fullName evidence="2">Uncharacterized protein</fullName>
    </submittedName>
</protein>
<feature type="region of interest" description="Disordered" evidence="1">
    <location>
        <begin position="939"/>
        <end position="1160"/>
    </location>
</feature>
<dbReference type="InterPro" id="IPR028245">
    <property type="entry name" value="PIL1/LSP1"/>
</dbReference>
<comment type="caution">
    <text evidence="2">The sequence shown here is derived from an EMBL/GenBank/DDBJ whole genome shotgun (WGS) entry which is preliminary data.</text>
</comment>
<dbReference type="GO" id="GO:0036286">
    <property type="term" value="C:eisosome filament"/>
    <property type="evidence" value="ECO:0007669"/>
    <property type="project" value="TreeGrafter"/>
</dbReference>
<dbReference type="GO" id="GO:0005886">
    <property type="term" value="C:plasma membrane"/>
    <property type="evidence" value="ECO:0007669"/>
    <property type="project" value="TreeGrafter"/>
</dbReference>
<feature type="compositionally biased region" description="Low complexity" evidence="1">
    <location>
        <begin position="818"/>
        <end position="828"/>
    </location>
</feature>
<feature type="region of interest" description="Disordered" evidence="1">
    <location>
        <begin position="332"/>
        <end position="497"/>
    </location>
</feature>
<dbReference type="GO" id="GO:0006897">
    <property type="term" value="P:endocytosis"/>
    <property type="evidence" value="ECO:0007669"/>
    <property type="project" value="TreeGrafter"/>
</dbReference>
<keyword evidence="3" id="KW-1185">Reference proteome</keyword>
<feature type="compositionally biased region" description="Basic residues" evidence="1">
    <location>
        <begin position="653"/>
        <end position="665"/>
    </location>
</feature>
<feature type="compositionally biased region" description="Low complexity" evidence="1">
    <location>
        <begin position="740"/>
        <end position="751"/>
    </location>
</feature>
<feature type="compositionally biased region" description="Basic residues" evidence="1">
    <location>
        <begin position="838"/>
        <end position="850"/>
    </location>
</feature>
<evidence type="ECO:0000313" key="3">
    <source>
        <dbReference type="Proteomes" id="UP000683000"/>
    </source>
</evidence>
<dbReference type="Gene3D" id="1.20.1270.60">
    <property type="entry name" value="Arfaptin homology (AH) domain/BAR domain"/>
    <property type="match status" value="1"/>
</dbReference>
<name>A0A8I2YHE9_9AGAM</name>
<evidence type="ECO:0000256" key="1">
    <source>
        <dbReference type="SAM" id="MobiDB-lite"/>
    </source>
</evidence>
<dbReference type="GO" id="GO:0008289">
    <property type="term" value="F:lipid binding"/>
    <property type="evidence" value="ECO:0007669"/>
    <property type="project" value="TreeGrafter"/>
</dbReference>
<dbReference type="InterPro" id="IPR027267">
    <property type="entry name" value="AH/BAR_dom_sf"/>
</dbReference>
<organism evidence="2 3">
    <name type="scientific">Boletus reticuloceps</name>
    <dbReference type="NCBI Taxonomy" id="495285"/>
    <lineage>
        <taxon>Eukaryota</taxon>
        <taxon>Fungi</taxon>
        <taxon>Dikarya</taxon>
        <taxon>Basidiomycota</taxon>
        <taxon>Agaricomycotina</taxon>
        <taxon>Agaricomycetes</taxon>
        <taxon>Agaricomycetidae</taxon>
        <taxon>Boletales</taxon>
        <taxon>Boletineae</taxon>
        <taxon>Boletaceae</taxon>
        <taxon>Boletoideae</taxon>
        <taxon>Boletus</taxon>
    </lineage>
</organism>
<accession>A0A8I2YHE9</accession>
<feature type="region of interest" description="Disordered" evidence="1">
    <location>
        <begin position="886"/>
        <end position="927"/>
    </location>
</feature>
<evidence type="ECO:0000313" key="2">
    <source>
        <dbReference type="EMBL" id="KAG6371812.1"/>
    </source>
</evidence>
<feature type="compositionally biased region" description="Basic and acidic residues" evidence="1">
    <location>
        <begin position="518"/>
        <end position="529"/>
    </location>
</feature>
<feature type="compositionally biased region" description="Polar residues" evidence="1">
    <location>
        <begin position="1075"/>
        <end position="1095"/>
    </location>
</feature>